<sequence length="685" mass="78153">MRICMLRGAYCILYVPAFHNLFQLFRITVVVDVLLRPSLFSRSGLVYAAVVTDNLVDGWPPKMARTFLLMVVLFNAFSPDRGFYIPGVLPVEFSEKSTVEVKAIKLTSVKTQLPFDYYSLGFCRPTDDLRYKKENLGEILRGDRIVNTPFVVRMRENESCRLVCANEKEKNTLSIEETRLMIQRIKEEYRVHLLVDNLPCATRVKVGSDEEYTLVRGYPLGFVIGEEAFVNNHLVLLLHYNKVGANAYRIVGFDVEAQSMDHSTYNVAGNSCSVANNKLPQRLDKSSANTLYWSYSVHWRESDIQWTNRWDKYLSMHNTQIHWLSIVNSTITLLFLAGALGAIIIRIVRKDIAQYNRLQESDDALEESGWKLIHGDIFRPPPKSSLLVALIGSGIQVFGMTLCTIVLAAIGMLSPSSRGALMSSALFLYCFMGLFSGYFAGRLHKTFRLTNWKRAAIKTACLFPCFLFVTGIVLNLLASSQHASNALSFSSILSLLSMFVCIDIPLVLIAFRFGFRKQPYVSPVRTNQIPRQVPEQPVYLNLLFSMLFAGIVPFLAVFLELFFIFSAMWQNQFYYLFGFLFIVFIILVVSTALVSVVIVYFLLAAENYHWWWRSFFIGGSSAIYVFLYSVYYYMTKLEIVGFTPKILYFSYTLLISLTFWLLAGTVGFYAAYAFVRKIYSAVKID</sequence>
<evidence type="ECO:0000256" key="9">
    <source>
        <dbReference type="RuleBase" id="RU363079"/>
    </source>
</evidence>
<dbReference type="PANTHER" id="PTHR10766">
    <property type="entry name" value="TRANSMEMBRANE 9 SUPERFAMILY PROTEIN"/>
    <property type="match status" value="1"/>
</dbReference>
<dbReference type="GO" id="GO:0005794">
    <property type="term" value="C:Golgi apparatus"/>
    <property type="evidence" value="ECO:0007669"/>
    <property type="project" value="UniProtKB-SubCell"/>
</dbReference>
<dbReference type="GO" id="GO:0072657">
    <property type="term" value="P:protein localization to membrane"/>
    <property type="evidence" value="ECO:0007669"/>
    <property type="project" value="TreeGrafter"/>
</dbReference>
<reference evidence="11" key="1">
    <citation type="submission" date="2019-12" db="UniProtKB">
        <authorList>
            <consortium name="WormBaseParasite"/>
        </authorList>
    </citation>
    <scope>IDENTIFICATION</scope>
</reference>
<organism evidence="10 11">
    <name type="scientific">Trichuris muris</name>
    <name type="common">Mouse whipworm</name>
    <dbReference type="NCBI Taxonomy" id="70415"/>
    <lineage>
        <taxon>Eukaryota</taxon>
        <taxon>Metazoa</taxon>
        <taxon>Ecdysozoa</taxon>
        <taxon>Nematoda</taxon>
        <taxon>Enoplea</taxon>
        <taxon>Dorylaimia</taxon>
        <taxon>Trichinellida</taxon>
        <taxon>Trichuridae</taxon>
        <taxon>Trichuris</taxon>
    </lineage>
</organism>
<keyword evidence="5" id="KW-0732">Signal</keyword>
<dbReference type="GO" id="GO:0016020">
    <property type="term" value="C:membrane"/>
    <property type="evidence" value="ECO:0007669"/>
    <property type="project" value="UniProtKB-SubCell"/>
</dbReference>
<keyword evidence="10" id="KW-1185">Reference proteome</keyword>
<evidence type="ECO:0000256" key="4">
    <source>
        <dbReference type="ARBA" id="ARBA00022692"/>
    </source>
</evidence>
<accession>A0A5S6QFG4</accession>
<dbReference type="InterPro" id="IPR004240">
    <property type="entry name" value="EMP70"/>
</dbReference>
<feature type="transmembrane region" description="Helical" evidence="9">
    <location>
        <begin position="615"/>
        <end position="634"/>
    </location>
</feature>
<evidence type="ECO:0000256" key="2">
    <source>
        <dbReference type="ARBA" id="ARBA00004555"/>
    </source>
</evidence>
<dbReference type="Pfam" id="PF02990">
    <property type="entry name" value="EMP70"/>
    <property type="match status" value="1"/>
</dbReference>
<feature type="transmembrane region" description="Helical" evidence="9">
    <location>
        <begin position="646"/>
        <end position="675"/>
    </location>
</feature>
<comment type="similarity">
    <text evidence="3 9">Belongs to the nonaspanin (TM9SF) (TC 9.A.2) family.</text>
</comment>
<feature type="transmembrane region" description="Helical" evidence="9">
    <location>
        <begin position="573"/>
        <end position="603"/>
    </location>
</feature>
<comment type="subcellular location">
    <subcellularLocation>
        <location evidence="2">Golgi apparatus</location>
    </subcellularLocation>
    <subcellularLocation>
        <location evidence="1">Membrane</location>
        <topology evidence="1">Multi-pass membrane protein</topology>
    </subcellularLocation>
</comment>
<evidence type="ECO:0000256" key="6">
    <source>
        <dbReference type="ARBA" id="ARBA00022989"/>
    </source>
</evidence>
<protein>
    <recommendedName>
        <fullName evidence="9">Transmembrane 9 superfamily member</fullName>
    </recommendedName>
</protein>
<evidence type="ECO:0000313" key="11">
    <source>
        <dbReference type="WBParaSite" id="TMUE_1000005637.1"/>
    </source>
</evidence>
<keyword evidence="8 9" id="KW-0472">Membrane</keyword>
<dbReference type="Proteomes" id="UP000046395">
    <property type="component" value="Unassembled WGS sequence"/>
</dbReference>
<evidence type="ECO:0000256" key="8">
    <source>
        <dbReference type="ARBA" id="ARBA00023136"/>
    </source>
</evidence>
<feature type="transmembrane region" description="Helical" evidence="9">
    <location>
        <begin position="386"/>
        <end position="413"/>
    </location>
</feature>
<keyword evidence="7" id="KW-0333">Golgi apparatus</keyword>
<dbReference type="PANTHER" id="PTHR10766:SF55">
    <property type="entry name" value="TRANSMEMBRANE 9 SUPERFAMILY MEMBER 4"/>
    <property type="match status" value="1"/>
</dbReference>
<dbReference type="AlphaFoldDB" id="A0A5S6QFG4"/>
<dbReference type="STRING" id="70415.A0A5S6QFG4"/>
<evidence type="ECO:0000256" key="7">
    <source>
        <dbReference type="ARBA" id="ARBA00023034"/>
    </source>
</evidence>
<dbReference type="WBParaSite" id="TMUE_1000005637.1">
    <property type="protein sequence ID" value="TMUE_1000005637.1"/>
    <property type="gene ID" value="WBGene00290068"/>
</dbReference>
<proteinExistence type="inferred from homology"/>
<evidence type="ECO:0000256" key="3">
    <source>
        <dbReference type="ARBA" id="ARBA00005227"/>
    </source>
</evidence>
<evidence type="ECO:0000313" key="10">
    <source>
        <dbReference type="Proteomes" id="UP000046395"/>
    </source>
</evidence>
<name>A0A5S6QFG4_TRIMR</name>
<feature type="transmembrane region" description="Helical" evidence="9">
    <location>
        <begin position="419"/>
        <end position="440"/>
    </location>
</feature>
<keyword evidence="6 9" id="KW-1133">Transmembrane helix</keyword>
<feature type="transmembrane region" description="Helical" evidence="9">
    <location>
        <begin position="492"/>
        <end position="515"/>
    </location>
</feature>
<feature type="transmembrane region" description="Helical" evidence="9">
    <location>
        <begin position="323"/>
        <end position="348"/>
    </location>
</feature>
<evidence type="ECO:0000256" key="5">
    <source>
        <dbReference type="ARBA" id="ARBA00022729"/>
    </source>
</evidence>
<feature type="transmembrane region" description="Helical" evidence="9">
    <location>
        <begin position="538"/>
        <end position="567"/>
    </location>
</feature>
<feature type="transmembrane region" description="Helical" evidence="9">
    <location>
        <begin position="461"/>
        <end position="480"/>
    </location>
</feature>
<evidence type="ECO:0000256" key="1">
    <source>
        <dbReference type="ARBA" id="ARBA00004141"/>
    </source>
</evidence>
<keyword evidence="4 9" id="KW-0812">Transmembrane</keyword>